<feature type="chain" id="PRO_5044881225" description="Peptidase M3A/M3B catalytic domain-containing protein" evidence="7">
    <location>
        <begin position="21"/>
        <end position="656"/>
    </location>
</feature>
<keyword evidence="5 6" id="KW-0482">Metalloprotease</keyword>
<keyword evidence="10" id="KW-1185">Reference proteome</keyword>
<evidence type="ECO:0000313" key="10">
    <source>
        <dbReference type="Proteomes" id="UP001530400"/>
    </source>
</evidence>
<dbReference type="InterPro" id="IPR001567">
    <property type="entry name" value="Pept_M3A_M3B_dom"/>
</dbReference>
<comment type="similarity">
    <text evidence="6">Belongs to the peptidase M3 family.</text>
</comment>
<dbReference type="Gene3D" id="1.10.1370.30">
    <property type="match status" value="2"/>
</dbReference>
<feature type="signal peptide" evidence="7">
    <location>
        <begin position="1"/>
        <end position="20"/>
    </location>
</feature>
<sequence length="656" mass="73243">MTLILKAFLSAQALLPTASSFATPSSTRLASTLSSTMSEVPTFIDSTNTNYEHLHKAFELQFWGTKMALSSPKYSTEELTRTKGEMEAFLADESKLSKTRELLKQVEKGSLEETTLKMFERTFGCYIMESEEAKKLRGEATKIEGQLEAARNHLTLGAIINGKFEEMSSVGLRNNVRVDPDEAVRKACYEGLSKIGDFVSENGFVELVKVRNRMAKALGYIDFYDYKVSNAEGFGKIELFKILDTLEEGTRSIMEEARKKFAEEKGADALEPWNLSFKMAGDVTRRMDPYFPFAKSVEQWGRSFAAMNIAYRGATMDLDLLDRKGKYSNGFCHWPQPAWVKPDGSWQPSVTHFTSLADPAAVGSGYTGLTTLMHEAGHAAHFSNIEMPSPLFSQERSPTSVAYAELQSMFLDSLVGDADWMARYAISKDGDAIPWDIIADKIKSTHPYEVFALRGMIAVPYFEKALYEMAEEDLTAESIKALADKVEKDIQGGLSPRPLLSVPHILSDEASCYYHGYVLADMAVHQTREFFLKRDGFIADNPNVGPTITEAYWKPGNSEPFLGLVENLTGSPLTGQAWINDLKKSVDDLLEEEKASYDKKRAECATAPSCEDIDLNMRIRIVDGDDVISDTAEDGSFLATCKKFEEYVQKRFAKTN</sequence>
<evidence type="ECO:0000256" key="7">
    <source>
        <dbReference type="SAM" id="SignalP"/>
    </source>
</evidence>
<comment type="cofactor">
    <cofactor evidence="6">
        <name>Zn(2+)</name>
        <dbReference type="ChEBI" id="CHEBI:29105"/>
    </cofactor>
    <text evidence="6">Binds 1 zinc ion.</text>
</comment>
<keyword evidence="4 6" id="KW-0862">Zinc</keyword>
<dbReference type="EMBL" id="JALLPJ020000511">
    <property type="protein sequence ID" value="KAL3790072.1"/>
    <property type="molecule type" value="Genomic_DNA"/>
</dbReference>
<proteinExistence type="inferred from homology"/>
<evidence type="ECO:0000256" key="6">
    <source>
        <dbReference type="RuleBase" id="RU003435"/>
    </source>
</evidence>
<comment type="caution">
    <text evidence="9">The sequence shown here is derived from an EMBL/GenBank/DDBJ whole genome shotgun (WGS) entry which is preliminary data.</text>
</comment>
<reference evidence="9 10" key="1">
    <citation type="submission" date="2024-10" db="EMBL/GenBank/DDBJ databases">
        <title>Updated reference genomes for cyclostephanoid diatoms.</title>
        <authorList>
            <person name="Roberts W.R."/>
            <person name="Alverson A.J."/>
        </authorList>
    </citation>
    <scope>NUCLEOTIDE SEQUENCE [LARGE SCALE GENOMIC DNA]</scope>
    <source>
        <strain evidence="9 10">AJA010-31</strain>
    </source>
</reference>
<evidence type="ECO:0000256" key="1">
    <source>
        <dbReference type="ARBA" id="ARBA00022670"/>
    </source>
</evidence>
<evidence type="ECO:0000256" key="2">
    <source>
        <dbReference type="ARBA" id="ARBA00022723"/>
    </source>
</evidence>
<evidence type="ECO:0000256" key="5">
    <source>
        <dbReference type="ARBA" id="ARBA00023049"/>
    </source>
</evidence>
<dbReference type="SUPFAM" id="SSF55486">
    <property type="entry name" value="Metalloproteases ('zincins'), catalytic domain"/>
    <property type="match status" value="1"/>
</dbReference>
<feature type="domain" description="Peptidase M3A/M3B catalytic" evidence="8">
    <location>
        <begin position="179"/>
        <end position="581"/>
    </location>
</feature>
<dbReference type="PANTHER" id="PTHR11804:SF84">
    <property type="entry name" value="SACCHAROLYSIN"/>
    <property type="match status" value="1"/>
</dbReference>
<name>A0ABD3PQH0_9STRA</name>
<dbReference type="GO" id="GO:0008237">
    <property type="term" value="F:metallopeptidase activity"/>
    <property type="evidence" value="ECO:0007669"/>
    <property type="project" value="UniProtKB-KW"/>
</dbReference>
<dbReference type="PANTHER" id="PTHR11804">
    <property type="entry name" value="PROTEASE M3 THIMET OLIGOPEPTIDASE-RELATED"/>
    <property type="match status" value="1"/>
</dbReference>
<dbReference type="Proteomes" id="UP001530400">
    <property type="component" value="Unassembled WGS sequence"/>
</dbReference>
<dbReference type="GO" id="GO:0046872">
    <property type="term" value="F:metal ion binding"/>
    <property type="evidence" value="ECO:0007669"/>
    <property type="project" value="UniProtKB-UniRule"/>
</dbReference>
<keyword evidence="7" id="KW-0732">Signal</keyword>
<dbReference type="GO" id="GO:0006508">
    <property type="term" value="P:proteolysis"/>
    <property type="evidence" value="ECO:0007669"/>
    <property type="project" value="UniProtKB-KW"/>
</dbReference>
<dbReference type="InterPro" id="IPR045090">
    <property type="entry name" value="Pept_M3A_M3B"/>
</dbReference>
<evidence type="ECO:0000259" key="8">
    <source>
        <dbReference type="Pfam" id="PF01432"/>
    </source>
</evidence>
<dbReference type="AlphaFoldDB" id="A0ABD3PQH0"/>
<keyword evidence="1 6" id="KW-0645">Protease</keyword>
<protein>
    <recommendedName>
        <fullName evidence="8">Peptidase M3A/M3B catalytic domain-containing protein</fullName>
    </recommendedName>
</protein>
<evidence type="ECO:0000256" key="3">
    <source>
        <dbReference type="ARBA" id="ARBA00022801"/>
    </source>
</evidence>
<gene>
    <name evidence="9" type="ORF">ACHAWO_004829</name>
</gene>
<organism evidence="9 10">
    <name type="scientific">Cyclotella atomus</name>
    <dbReference type="NCBI Taxonomy" id="382360"/>
    <lineage>
        <taxon>Eukaryota</taxon>
        <taxon>Sar</taxon>
        <taxon>Stramenopiles</taxon>
        <taxon>Ochrophyta</taxon>
        <taxon>Bacillariophyta</taxon>
        <taxon>Coscinodiscophyceae</taxon>
        <taxon>Thalassiosirophycidae</taxon>
        <taxon>Stephanodiscales</taxon>
        <taxon>Stephanodiscaceae</taxon>
        <taxon>Cyclotella</taxon>
    </lineage>
</organism>
<keyword evidence="2 6" id="KW-0479">Metal-binding</keyword>
<dbReference type="Pfam" id="PF01432">
    <property type="entry name" value="Peptidase_M3"/>
    <property type="match status" value="1"/>
</dbReference>
<evidence type="ECO:0000313" key="9">
    <source>
        <dbReference type="EMBL" id="KAL3790072.1"/>
    </source>
</evidence>
<accession>A0ABD3PQH0</accession>
<keyword evidence="3 6" id="KW-0378">Hydrolase</keyword>
<evidence type="ECO:0000256" key="4">
    <source>
        <dbReference type="ARBA" id="ARBA00022833"/>
    </source>
</evidence>